<dbReference type="SUPFAM" id="SSF53756">
    <property type="entry name" value="UDP-Glycosyltransferase/glycogen phosphorylase"/>
    <property type="match status" value="1"/>
</dbReference>
<keyword evidence="8" id="KW-1133">Transmembrane helix</keyword>
<keyword evidence="5" id="KW-0808">Transferase</keyword>
<evidence type="ECO:0000313" key="12">
    <source>
        <dbReference type="RefSeq" id="XP_030627729.1"/>
    </source>
</evidence>
<dbReference type="InterPro" id="IPR002213">
    <property type="entry name" value="UDP_glucos_trans"/>
</dbReference>
<dbReference type="OrthoDB" id="5835829at2759"/>
<evidence type="ECO:0000313" key="11">
    <source>
        <dbReference type="Proteomes" id="UP000504632"/>
    </source>
</evidence>
<evidence type="ECO:0000256" key="7">
    <source>
        <dbReference type="ARBA" id="ARBA00022729"/>
    </source>
</evidence>
<evidence type="ECO:0000256" key="10">
    <source>
        <dbReference type="SAM" id="SignalP"/>
    </source>
</evidence>
<keyword evidence="7 10" id="KW-0732">Signal</keyword>
<gene>
    <name evidence="12" type="primary">LOC115809977</name>
</gene>
<evidence type="ECO:0000256" key="3">
    <source>
        <dbReference type="ARBA" id="ARBA00012544"/>
    </source>
</evidence>
<dbReference type="Proteomes" id="UP000504632">
    <property type="component" value="Chromosome 4"/>
</dbReference>
<dbReference type="PANTHER" id="PTHR48043:SF161">
    <property type="entry name" value="UDP GLUCURONOSYLTRANSFERASE FAMILY 1 MEMBER A1"/>
    <property type="match status" value="1"/>
</dbReference>
<dbReference type="AlphaFoldDB" id="A0A6J2V600"/>
<feature type="chain" id="PRO_5027088116" description="glucuronosyltransferase" evidence="10">
    <location>
        <begin position="19"/>
        <end position="332"/>
    </location>
</feature>
<proteinExistence type="inferred from homology"/>
<dbReference type="FunFam" id="3.40.50.2000:FF:000066">
    <property type="entry name" value="UDP-glucuronosyltransferase 1-1"/>
    <property type="match status" value="1"/>
</dbReference>
<keyword evidence="11" id="KW-1185">Reference proteome</keyword>
<dbReference type="GeneID" id="115809977"/>
<evidence type="ECO:0000256" key="6">
    <source>
        <dbReference type="ARBA" id="ARBA00022692"/>
    </source>
</evidence>
<dbReference type="InterPro" id="IPR050271">
    <property type="entry name" value="UDP-glycosyltransferase"/>
</dbReference>
<dbReference type="EC" id="2.4.1.17" evidence="3"/>
<dbReference type="RefSeq" id="XP_030627729.1">
    <property type="nucleotide sequence ID" value="XM_030771869.1"/>
</dbReference>
<sequence length="332" mass="37373">MGLIQIFCLELSLILTGAVLHATEIRQTGWTGKLLVIPMDGSHWTGLKAVSEDLGRRGHEVMVVMPEVSMRLGPGKHYTTKTFAVPYSQDLLDNMTRRHGEILKMSKVSFIKRINMFLENMKDILYIFTSTSESLLFDPELLAFLREQNFDALLTDPAFPLGAILAHNLSLPAVYMLRGMPCGLDTKATGCPDPVSYIPRFFTRYTDRMSFGQRVVNLLVSMLEPLMCKLLYGSLDDIASRLMHRDTTVLDILKGGALWLMRYDFMLEFPKPLMPNMVLIGGINCAVKNPLPKVSLSAAVGSGKFTKYRALAMKPMMDHFKINYLHLHVLPI</sequence>
<name>A0A6J2V600_CHACN</name>
<evidence type="ECO:0000256" key="8">
    <source>
        <dbReference type="ARBA" id="ARBA00022989"/>
    </source>
</evidence>
<keyword evidence="8" id="KW-0472">Membrane</keyword>
<evidence type="ECO:0000256" key="4">
    <source>
        <dbReference type="ARBA" id="ARBA00022676"/>
    </source>
</evidence>
<dbReference type="InParanoid" id="A0A6J2V600"/>
<dbReference type="GO" id="GO:0015020">
    <property type="term" value="F:glucuronosyltransferase activity"/>
    <property type="evidence" value="ECO:0007669"/>
    <property type="project" value="UniProtKB-EC"/>
</dbReference>
<protein>
    <recommendedName>
        <fullName evidence="3">glucuronosyltransferase</fullName>
        <ecNumber evidence="3">2.4.1.17</ecNumber>
    </recommendedName>
</protein>
<accession>A0A6J2V600</accession>
<dbReference type="Gene3D" id="3.40.50.2000">
    <property type="entry name" value="Glycogen Phosphorylase B"/>
    <property type="match status" value="1"/>
</dbReference>
<keyword evidence="6" id="KW-0812">Transmembrane</keyword>
<evidence type="ECO:0000256" key="1">
    <source>
        <dbReference type="ARBA" id="ARBA00004167"/>
    </source>
</evidence>
<comment type="subcellular location">
    <subcellularLocation>
        <location evidence="1">Membrane</location>
        <topology evidence="1">Single-pass membrane protein</topology>
    </subcellularLocation>
</comment>
<evidence type="ECO:0000256" key="9">
    <source>
        <dbReference type="ARBA" id="ARBA00023180"/>
    </source>
</evidence>
<reference evidence="12" key="1">
    <citation type="submission" date="2025-08" db="UniProtKB">
        <authorList>
            <consortium name="RefSeq"/>
        </authorList>
    </citation>
    <scope>IDENTIFICATION</scope>
</reference>
<evidence type="ECO:0000256" key="5">
    <source>
        <dbReference type="ARBA" id="ARBA00022679"/>
    </source>
</evidence>
<keyword evidence="9" id="KW-0325">Glycoprotein</keyword>
<dbReference type="Pfam" id="PF00201">
    <property type="entry name" value="UDPGT"/>
    <property type="match status" value="1"/>
</dbReference>
<dbReference type="GO" id="GO:0016020">
    <property type="term" value="C:membrane"/>
    <property type="evidence" value="ECO:0007669"/>
    <property type="project" value="UniProtKB-SubCell"/>
</dbReference>
<dbReference type="PANTHER" id="PTHR48043">
    <property type="entry name" value="EG:EG0003.4 PROTEIN-RELATED"/>
    <property type="match status" value="1"/>
</dbReference>
<evidence type="ECO:0000256" key="2">
    <source>
        <dbReference type="ARBA" id="ARBA00009995"/>
    </source>
</evidence>
<comment type="similarity">
    <text evidence="2">Belongs to the UDP-glycosyltransferase family.</text>
</comment>
<organism evidence="11 12">
    <name type="scientific">Chanos chanos</name>
    <name type="common">Milkfish</name>
    <name type="synonym">Mugil chanos</name>
    <dbReference type="NCBI Taxonomy" id="29144"/>
    <lineage>
        <taxon>Eukaryota</taxon>
        <taxon>Metazoa</taxon>
        <taxon>Chordata</taxon>
        <taxon>Craniata</taxon>
        <taxon>Vertebrata</taxon>
        <taxon>Euteleostomi</taxon>
        <taxon>Actinopterygii</taxon>
        <taxon>Neopterygii</taxon>
        <taxon>Teleostei</taxon>
        <taxon>Ostariophysi</taxon>
        <taxon>Gonorynchiformes</taxon>
        <taxon>Chanidae</taxon>
        <taxon>Chanos</taxon>
    </lineage>
</organism>
<feature type="signal peptide" evidence="10">
    <location>
        <begin position="1"/>
        <end position="18"/>
    </location>
</feature>
<keyword evidence="4" id="KW-0328">Glycosyltransferase</keyword>